<dbReference type="PROSITE" id="PS51742">
    <property type="entry name" value="PPC"/>
    <property type="match status" value="1"/>
</dbReference>
<sequence length="249" mass="26758">MDNAAAVKGHVEQQLSFEKQEAKPRGRPKGSKNKPKPAPPVHLDDNRGEMNIHFLDIPRGEFVIASVARLASKFVQQGGGMFVVGAKGFVSRVSIVDIEQNRRCLVGAFHILSLSGTIGSARNTKFTITLGDQKFQIWGGTLFGDFQAVQGSVVVKAVSYEGHHSPFANSLFSGDHRENAAWLGIGEGTSQAPYYHLQVKCSPFVSADGCSIPPLTLPQLTVVAAETFPLLSVASAIRTDTGSSKLQVR</sequence>
<feature type="domain" description="PPC" evidence="2">
    <location>
        <begin position="47"/>
        <end position="179"/>
    </location>
</feature>
<dbReference type="EMBL" id="LVLJ01002686">
    <property type="protein sequence ID" value="OAE24059.1"/>
    <property type="molecule type" value="Genomic_DNA"/>
</dbReference>
<proteinExistence type="predicted"/>
<dbReference type="Pfam" id="PF03479">
    <property type="entry name" value="PCC"/>
    <property type="match status" value="1"/>
</dbReference>
<dbReference type="InterPro" id="IPR014476">
    <property type="entry name" value="AHL15-29"/>
</dbReference>
<reference evidence="3" key="1">
    <citation type="submission" date="2016-03" db="EMBL/GenBank/DDBJ databases">
        <title>Mechanisms controlling the formation of the plant cell surface in tip-growing cells are functionally conserved among land plants.</title>
        <authorList>
            <person name="Honkanen S."/>
            <person name="Jones V.A."/>
            <person name="Morieri G."/>
            <person name="Champion C."/>
            <person name="Hetherington A.J."/>
            <person name="Kelly S."/>
            <person name="Saint-Marcoux D."/>
            <person name="Proust H."/>
            <person name="Prescott H."/>
            <person name="Dolan L."/>
        </authorList>
    </citation>
    <scope>NUCLEOTIDE SEQUENCE [LARGE SCALE GENOMIC DNA]</scope>
    <source>
        <tissue evidence="3">Whole gametophyte</tissue>
    </source>
</reference>
<feature type="region of interest" description="Disordered" evidence="1">
    <location>
        <begin position="1"/>
        <end position="46"/>
    </location>
</feature>
<name>A0A176VTC0_MARPO</name>
<evidence type="ECO:0000256" key="1">
    <source>
        <dbReference type="SAM" id="MobiDB-lite"/>
    </source>
</evidence>
<dbReference type="GO" id="GO:0003680">
    <property type="term" value="F:minor groove of adenine-thymine-rich DNA binding"/>
    <property type="evidence" value="ECO:0007669"/>
    <property type="project" value="InterPro"/>
</dbReference>
<protein>
    <recommendedName>
        <fullName evidence="2">PPC domain-containing protein</fullName>
    </recommendedName>
</protein>
<keyword evidence="4" id="KW-1185">Reference proteome</keyword>
<dbReference type="AlphaFoldDB" id="A0A176VTC0"/>
<gene>
    <name evidence="3" type="ORF">AXG93_2402s1180</name>
</gene>
<dbReference type="Gene3D" id="3.30.1330.80">
    <property type="entry name" value="Hypothetical protein, similar to alpha- acetolactate decarboxylase, domain 2"/>
    <property type="match status" value="1"/>
</dbReference>
<organism evidence="3 4">
    <name type="scientific">Marchantia polymorpha subsp. ruderalis</name>
    <dbReference type="NCBI Taxonomy" id="1480154"/>
    <lineage>
        <taxon>Eukaryota</taxon>
        <taxon>Viridiplantae</taxon>
        <taxon>Streptophyta</taxon>
        <taxon>Embryophyta</taxon>
        <taxon>Marchantiophyta</taxon>
        <taxon>Marchantiopsida</taxon>
        <taxon>Marchantiidae</taxon>
        <taxon>Marchantiales</taxon>
        <taxon>Marchantiaceae</taxon>
        <taxon>Marchantia</taxon>
    </lineage>
</organism>
<feature type="compositionally biased region" description="Basic residues" evidence="1">
    <location>
        <begin position="25"/>
        <end position="35"/>
    </location>
</feature>
<dbReference type="GO" id="GO:0003700">
    <property type="term" value="F:DNA-binding transcription factor activity"/>
    <property type="evidence" value="ECO:0007669"/>
    <property type="project" value="TreeGrafter"/>
</dbReference>
<accession>A0A176VTC0</accession>
<dbReference type="SUPFAM" id="SSF117856">
    <property type="entry name" value="AF0104/ALDC/Ptd012-like"/>
    <property type="match status" value="1"/>
</dbReference>
<evidence type="ECO:0000259" key="2">
    <source>
        <dbReference type="PROSITE" id="PS51742"/>
    </source>
</evidence>
<evidence type="ECO:0000313" key="3">
    <source>
        <dbReference type="EMBL" id="OAE24059.1"/>
    </source>
</evidence>
<dbReference type="GO" id="GO:0005634">
    <property type="term" value="C:nucleus"/>
    <property type="evidence" value="ECO:0007669"/>
    <property type="project" value="TreeGrafter"/>
</dbReference>
<dbReference type="PANTHER" id="PTHR31100:SF69">
    <property type="entry name" value="AT-HOOK MOTIF NUCLEAR-LOCALIZED PROTEIN 17-RELATED"/>
    <property type="match status" value="1"/>
</dbReference>
<dbReference type="InterPro" id="IPR005175">
    <property type="entry name" value="PPC_dom"/>
</dbReference>
<comment type="caution">
    <text evidence="3">The sequence shown here is derived from an EMBL/GenBank/DDBJ whole genome shotgun (WGS) entry which is preliminary data.</text>
</comment>
<evidence type="ECO:0000313" key="4">
    <source>
        <dbReference type="Proteomes" id="UP000077202"/>
    </source>
</evidence>
<dbReference type="Proteomes" id="UP000077202">
    <property type="component" value="Unassembled WGS sequence"/>
</dbReference>
<dbReference type="CDD" id="cd11378">
    <property type="entry name" value="DUF296"/>
    <property type="match status" value="1"/>
</dbReference>
<dbReference type="PANTHER" id="PTHR31100">
    <property type="entry name" value="AT-HOOK MOTIF NUCLEAR-LOCALIZED PROTEIN 15"/>
    <property type="match status" value="1"/>
</dbReference>